<evidence type="ECO:0000313" key="3">
    <source>
        <dbReference type="WBParaSite" id="jg17483"/>
    </source>
</evidence>
<keyword evidence="1" id="KW-0732">Signal</keyword>
<dbReference type="WBParaSite" id="jg17483">
    <property type="protein sequence ID" value="jg17483"/>
    <property type="gene ID" value="jg17483"/>
</dbReference>
<organism evidence="2 3">
    <name type="scientific">Ditylenchus dipsaci</name>
    <dbReference type="NCBI Taxonomy" id="166011"/>
    <lineage>
        <taxon>Eukaryota</taxon>
        <taxon>Metazoa</taxon>
        <taxon>Ecdysozoa</taxon>
        <taxon>Nematoda</taxon>
        <taxon>Chromadorea</taxon>
        <taxon>Rhabditida</taxon>
        <taxon>Tylenchina</taxon>
        <taxon>Tylenchomorpha</taxon>
        <taxon>Sphaerularioidea</taxon>
        <taxon>Anguinidae</taxon>
        <taxon>Anguininae</taxon>
        <taxon>Ditylenchus</taxon>
    </lineage>
</organism>
<evidence type="ECO:0000256" key="1">
    <source>
        <dbReference type="SAM" id="SignalP"/>
    </source>
</evidence>
<dbReference type="AlphaFoldDB" id="A0A915D999"/>
<reference evidence="3" key="1">
    <citation type="submission" date="2022-11" db="UniProtKB">
        <authorList>
            <consortium name="WormBaseParasite"/>
        </authorList>
    </citation>
    <scope>IDENTIFICATION</scope>
</reference>
<keyword evidence="2" id="KW-1185">Reference proteome</keyword>
<name>A0A915D999_9BILA</name>
<evidence type="ECO:0000313" key="2">
    <source>
        <dbReference type="Proteomes" id="UP000887574"/>
    </source>
</evidence>
<protein>
    <submittedName>
        <fullName evidence="3">Uncharacterized protein</fullName>
    </submittedName>
</protein>
<proteinExistence type="predicted"/>
<feature type="signal peptide" evidence="1">
    <location>
        <begin position="1"/>
        <end position="19"/>
    </location>
</feature>
<accession>A0A915D999</accession>
<feature type="chain" id="PRO_5037755484" evidence="1">
    <location>
        <begin position="20"/>
        <end position="286"/>
    </location>
</feature>
<dbReference type="Proteomes" id="UP000887574">
    <property type="component" value="Unplaced"/>
</dbReference>
<sequence>MFNLLIFGFIASNLAFLHGLVIDFKDLATNYSLHLTTSSITGKINPGLILAGIDVEANFTINTITSVAGIVYTTDILPVAINVELAPTAEVAESLPITTIYGNGFVAKKGDLGVFVEFTPEIILKSTGNTTDITAEGFILSSYALKSRYWDMFVSGFKFSQVFIKTPEYSSLETNWYAKSKHASNFLCSNSTLHFADTQMVFRDLRVTANLNANDINSVYAVCPQDCKLGDLDCLRKGDNCTIVNGECPKYTLPSIPVESSAASTYKNFILSFLSLIYFILLCDHF</sequence>